<dbReference type="Gene3D" id="3.20.110.10">
    <property type="entry name" value="Glycoside hydrolase 38, N terminal domain"/>
    <property type="match status" value="1"/>
</dbReference>
<dbReference type="InterPro" id="IPR000602">
    <property type="entry name" value="Glyco_hydro_38_N"/>
</dbReference>
<dbReference type="Pfam" id="PF01074">
    <property type="entry name" value="Glyco_hydro_38N"/>
    <property type="match status" value="1"/>
</dbReference>
<evidence type="ECO:0000256" key="2">
    <source>
        <dbReference type="ARBA" id="ARBA00023295"/>
    </source>
</evidence>
<dbReference type="InterPro" id="IPR037094">
    <property type="entry name" value="Glyco_hydro_38_cen_sf"/>
</dbReference>
<dbReference type="InterPro" id="IPR011330">
    <property type="entry name" value="Glyco_hydro/deAcase_b/a-brl"/>
</dbReference>
<dbReference type="PANTHER" id="PTHR11607:SF71">
    <property type="entry name" value="ALPHA-MANNOSIDASE"/>
    <property type="match status" value="1"/>
</dbReference>
<dbReference type="PANTHER" id="PTHR11607">
    <property type="entry name" value="ALPHA-MANNOSIDASE"/>
    <property type="match status" value="1"/>
</dbReference>
<evidence type="ECO:0000313" key="4">
    <source>
        <dbReference type="EMBL" id="VDM95077.1"/>
    </source>
</evidence>
<evidence type="ECO:0000256" key="1">
    <source>
        <dbReference type="ARBA" id="ARBA00022801"/>
    </source>
</evidence>
<keyword evidence="2" id="KW-0326">Glycosidase</keyword>
<dbReference type="InterPro" id="IPR050843">
    <property type="entry name" value="Glycosyl_Hydrlase_38"/>
</dbReference>
<organism evidence="6">
    <name type="scientific">Onchocerca ochengi</name>
    <name type="common">Filarial nematode worm</name>
    <dbReference type="NCBI Taxonomy" id="42157"/>
    <lineage>
        <taxon>Eukaryota</taxon>
        <taxon>Metazoa</taxon>
        <taxon>Ecdysozoa</taxon>
        <taxon>Nematoda</taxon>
        <taxon>Chromadorea</taxon>
        <taxon>Rhabditida</taxon>
        <taxon>Spirurina</taxon>
        <taxon>Spiruromorpha</taxon>
        <taxon>Filarioidea</taxon>
        <taxon>Onchocercidae</taxon>
        <taxon>Onchocerca</taxon>
    </lineage>
</organism>
<reference evidence="4 5" key="2">
    <citation type="submission" date="2018-08" db="EMBL/GenBank/DDBJ databases">
        <authorList>
            <person name="Laetsch R D."/>
            <person name="Stevens L."/>
            <person name="Kumar S."/>
            <person name="Blaxter L. M."/>
        </authorList>
    </citation>
    <scope>NUCLEOTIDE SEQUENCE [LARGE SCALE GENOMIC DNA]</scope>
</reference>
<dbReference type="AlphaFoldDB" id="A0A182ESM6"/>
<feature type="domain" description="Glycoside hydrolase family 38 N-terminal" evidence="3">
    <location>
        <begin position="70"/>
        <end position="216"/>
    </location>
</feature>
<accession>A0A182ESM6</accession>
<reference evidence="6" key="1">
    <citation type="submission" date="2016-06" db="UniProtKB">
        <authorList>
            <consortium name="WormBaseParasite"/>
        </authorList>
    </citation>
    <scope>IDENTIFICATION</scope>
</reference>
<dbReference type="GO" id="GO:0006013">
    <property type="term" value="P:mannose metabolic process"/>
    <property type="evidence" value="ECO:0007669"/>
    <property type="project" value="InterPro"/>
</dbReference>
<proteinExistence type="predicted"/>
<dbReference type="OrthoDB" id="10261055at2759"/>
<keyword evidence="5" id="KW-1185">Reference proteome</keyword>
<dbReference type="Proteomes" id="UP000271087">
    <property type="component" value="Unassembled WGS sequence"/>
</dbReference>
<dbReference type="InterPro" id="IPR028995">
    <property type="entry name" value="Glyco_hydro_57/38_cen_sf"/>
</dbReference>
<sequence length="245" mass="28862">RIWSNPPRCRHSAPIYRHLLLIFCIKEYPLFPATLLETNARGYRLEHFSSITHGEFGFSKPKVPYTNGQHEMLTHVLPFTHYDILSSCGPDPDICCQYDFKRLNHFTCPNIAPVPITNLNIHASALKLEKSFQKMSLMQGNNIILSVWGDDFRYVELEEWYQQHNNLILLFDYINKNSKRTRIRFGTLTEYFDALERSNKAKDLTLATLSGDFFPYQCALGDYWTGFYTTRPFYKRQERELHVNF</sequence>
<dbReference type="WBParaSite" id="nOo.2.0.1.t11146-RA">
    <property type="protein sequence ID" value="nOo.2.0.1.t11146-RA"/>
    <property type="gene ID" value="nOo.2.0.1.g11146"/>
</dbReference>
<dbReference type="InterPro" id="IPR027291">
    <property type="entry name" value="Glyco_hydro_38_N_sf"/>
</dbReference>
<dbReference type="Gene3D" id="1.20.1270.50">
    <property type="entry name" value="Glycoside hydrolase family 38, central domain"/>
    <property type="match status" value="1"/>
</dbReference>
<dbReference type="GO" id="GO:0006491">
    <property type="term" value="P:N-glycan processing"/>
    <property type="evidence" value="ECO:0007669"/>
    <property type="project" value="TreeGrafter"/>
</dbReference>
<dbReference type="EMBL" id="UYRW01007335">
    <property type="protein sequence ID" value="VDM95077.1"/>
    <property type="molecule type" value="Genomic_DNA"/>
</dbReference>
<keyword evidence="1" id="KW-0378">Hydrolase</keyword>
<dbReference type="GO" id="GO:0004559">
    <property type="term" value="F:alpha-mannosidase activity"/>
    <property type="evidence" value="ECO:0007669"/>
    <property type="project" value="InterPro"/>
</dbReference>
<dbReference type="GO" id="GO:0000139">
    <property type="term" value="C:Golgi membrane"/>
    <property type="evidence" value="ECO:0007669"/>
    <property type="project" value="TreeGrafter"/>
</dbReference>
<evidence type="ECO:0000313" key="5">
    <source>
        <dbReference type="Proteomes" id="UP000271087"/>
    </source>
</evidence>
<protein>
    <submittedName>
        <fullName evidence="6">Glyco_hydro_38N domain-containing protein</fullName>
    </submittedName>
</protein>
<evidence type="ECO:0000259" key="3">
    <source>
        <dbReference type="Pfam" id="PF01074"/>
    </source>
</evidence>
<dbReference type="SUPFAM" id="SSF88713">
    <property type="entry name" value="Glycoside hydrolase/deacetylase"/>
    <property type="match status" value="1"/>
</dbReference>
<dbReference type="STRING" id="42157.A0A182ESM6"/>
<evidence type="ECO:0000313" key="6">
    <source>
        <dbReference type="WBParaSite" id="nOo.2.0.1.t11146-RA"/>
    </source>
</evidence>
<gene>
    <name evidence="4" type="ORF">NOO_LOCUS11146</name>
</gene>
<name>A0A182ESM6_ONCOC</name>
<dbReference type="SUPFAM" id="SSF88688">
    <property type="entry name" value="Families 57/38 glycoside transferase middle domain"/>
    <property type="match status" value="1"/>
</dbReference>